<feature type="transmembrane region" description="Helical" evidence="1">
    <location>
        <begin position="154"/>
        <end position="172"/>
    </location>
</feature>
<organism evidence="2 3">
    <name type="scientific">Lactonifactor longoviformis DSM 17459</name>
    <dbReference type="NCBI Taxonomy" id="1122155"/>
    <lineage>
        <taxon>Bacteria</taxon>
        <taxon>Bacillati</taxon>
        <taxon>Bacillota</taxon>
        <taxon>Clostridia</taxon>
        <taxon>Eubacteriales</taxon>
        <taxon>Clostridiaceae</taxon>
        <taxon>Lactonifactor</taxon>
    </lineage>
</organism>
<dbReference type="PANTHER" id="PTHR41771:SF1">
    <property type="entry name" value="MEMBRANE PROTEIN"/>
    <property type="match status" value="1"/>
</dbReference>
<evidence type="ECO:0000256" key="1">
    <source>
        <dbReference type="SAM" id="Phobius"/>
    </source>
</evidence>
<keyword evidence="1" id="KW-0812">Transmembrane</keyword>
<sequence length="385" mass="41948">MKKRQKTDIIFLLLIIVFSFGVYLYNDKNPVTLSLINSESLGYAKAEVIEVVEENAREDETTKGRYYGVQTLRARILQGDFQGKEVLIDNYLSTTHNVRLHSGQAFIACIDNPLEAETLITVYSYYRAPVIFMFGGIMIGIMVLIGGGKGLRSAVSLLFTMYTILGFMLPMVFNGYSPIWVCIVTVVITAAVSLFLLNGNHKKTWVATIATGMGVILSGIIFQVIASLVHVSGFNTDQAEALILISQNTGLQISQVLFAGILISSLGAVMDVGLSIASSLYEITCHKADITPRALFQSGLRVGKDMIGTMCNTLILAFTGSSLTTLLMLKAYGVEYAQLMNSDFIAMEIAQGISGTIAIIMTVPIGALLSAVLYSRHRSPDANWF</sequence>
<name>A0A1M4VCG5_9CLOT</name>
<keyword evidence="1" id="KW-0472">Membrane</keyword>
<dbReference type="AlphaFoldDB" id="A0A1M4VCG5"/>
<feature type="transmembrane region" description="Helical" evidence="1">
    <location>
        <begin position="178"/>
        <end position="197"/>
    </location>
</feature>
<keyword evidence="1" id="KW-1133">Transmembrane helix</keyword>
<feature type="transmembrane region" description="Helical" evidence="1">
    <location>
        <begin position="125"/>
        <end position="147"/>
    </location>
</feature>
<feature type="transmembrane region" description="Helical" evidence="1">
    <location>
        <begin position="256"/>
        <end position="277"/>
    </location>
</feature>
<dbReference type="STRING" id="1122155.SAMN02745158_01154"/>
<dbReference type="PANTHER" id="PTHR41771">
    <property type="entry name" value="MEMBRANE PROTEIN-RELATED"/>
    <property type="match status" value="1"/>
</dbReference>
<protein>
    <submittedName>
        <fullName evidence="2">Uncharacterized membrane protein</fullName>
    </submittedName>
</protein>
<feature type="transmembrane region" description="Helical" evidence="1">
    <location>
        <begin position="349"/>
        <end position="374"/>
    </location>
</feature>
<dbReference type="EMBL" id="FQVI01000004">
    <property type="protein sequence ID" value="SHE66558.1"/>
    <property type="molecule type" value="Genomic_DNA"/>
</dbReference>
<evidence type="ECO:0000313" key="3">
    <source>
        <dbReference type="Proteomes" id="UP000184245"/>
    </source>
</evidence>
<gene>
    <name evidence="2" type="ORF">SAMN02745158_01154</name>
</gene>
<dbReference type="RefSeq" id="WP_072849808.1">
    <property type="nucleotide sequence ID" value="NZ_FQVI01000004.1"/>
</dbReference>
<reference evidence="2 3" key="1">
    <citation type="submission" date="2016-11" db="EMBL/GenBank/DDBJ databases">
        <authorList>
            <person name="Jaros S."/>
            <person name="Januszkiewicz K."/>
            <person name="Wedrychowicz H."/>
        </authorList>
    </citation>
    <scope>NUCLEOTIDE SEQUENCE [LARGE SCALE GENOMIC DNA]</scope>
    <source>
        <strain evidence="2 3">DSM 17459</strain>
    </source>
</reference>
<dbReference type="Pfam" id="PF07907">
    <property type="entry name" value="YibE_F"/>
    <property type="match status" value="1"/>
</dbReference>
<evidence type="ECO:0000313" key="2">
    <source>
        <dbReference type="EMBL" id="SHE66558.1"/>
    </source>
</evidence>
<feature type="transmembrane region" description="Helical" evidence="1">
    <location>
        <begin position="204"/>
        <end position="226"/>
    </location>
</feature>
<feature type="transmembrane region" description="Helical" evidence="1">
    <location>
        <begin position="7"/>
        <end position="25"/>
    </location>
</feature>
<dbReference type="OrthoDB" id="5753718at2"/>
<keyword evidence="3" id="KW-1185">Reference proteome</keyword>
<proteinExistence type="predicted"/>
<feature type="transmembrane region" description="Helical" evidence="1">
    <location>
        <begin position="307"/>
        <end position="329"/>
    </location>
</feature>
<dbReference type="Proteomes" id="UP000184245">
    <property type="component" value="Unassembled WGS sequence"/>
</dbReference>
<dbReference type="InterPro" id="IPR012507">
    <property type="entry name" value="YibE_F"/>
</dbReference>
<accession>A0A1M4VCG5</accession>